<gene>
    <name evidence="1" type="ORF">LSH36_598g01016</name>
</gene>
<protein>
    <submittedName>
        <fullName evidence="1">Uncharacterized protein</fullName>
    </submittedName>
</protein>
<keyword evidence="2" id="KW-1185">Reference proteome</keyword>
<reference evidence="1" key="1">
    <citation type="journal article" date="2023" name="Mol. Biol. Evol.">
        <title>Third-Generation Sequencing Reveals the Adaptive Role of the Epigenome in Three Deep-Sea Polychaetes.</title>
        <authorList>
            <person name="Perez M."/>
            <person name="Aroh O."/>
            <person name="Sun Y."/>
            <person name="Lan Y."/>
            <person name="Juniper S.K."/>
            <person name="Young C.R."/>
            <person name="Angers B."/>
            <person name="Qian P.Y."/>
        </authorList>
    </citation>
    <scope>NUCLEOTIDE SEQUENCE</scope>
    <source>
        <strain evidence="1">P08H-3</strain>
    </source>
</reference>
<comment type="caution">
    <text evidence="1">The sequence shown here is derived from an EMBL/GenBank/DDBJ whole genome shotgun (WGS) entry which is preliminary data.</text>
</comment>
<organism evidence="1 2">
    <name type="scientific">Paralvinella palmiformis</name>
    <dbReference type="NCBI Taxonomy" id="53620"/>
    <lineage>
        <taxon>Eukaryota</taxon>
        <taxon>Metazoa</taxon>
        <taxon>Spiralia</taxon>
        <taxon>Lophotrochozoa</taxon>
        <taxon>Annelida</taxon>
        <taxon>Polychaeta</taxon>
        <taxon>Sedentaria</taxon>
        <taxon>Canalipalpata</taxon>
        <taxon>Terebellida</taxon>
        <taxon>Terebelliformia</taxon>
        <taxon>Alvinellidae</taxon>
        <taxon>Paralvinella</taxon>
    </lineage>
</organism>
<accession>A0AAD9J4N3</accession>
<name>A0AAD9J4N3_9ANNE</name>
<evidence type="ECO:0000313" key="2">
    <source>
        <dbReference type="Proteomes" id="UP001208570"/>
    </source>
</evidence>
<dbReference type="EMBL" id="JAODUP010000598">
    <property type="protein sequence ID" value="KAK2146566.1"/>
    <property type="molecule type" value="Genomic_DNA"/>
</dbReference>
<evidence type="ECO:0000313" key="1">
    <source>
        <dbReference type="EMBL" id="KAK2146566.1"/>
    </source>
</evidence>
<sequence>MDAILAKCGLFDLRYITAPTVLSAGEGSTIENTQRPVCCLSDNRSEDTKIQEDCLDSIRYSRTLPANANCGRLTITVIRNQELAFS</sequence>
<dbReference type="AlphaFoldDB" id="A0AAD9J4N3"/>
<dbReference type="Proteomes" id="UP001208570">
    <property type="component" value="Unassembled WGS sequence"/>
</dbReference>
<proteinExistence type="predicted"/>